<comment type="caution">
    <text evidence="1">The sequence shown here is derived from an EMBL/GenBank/DDBJ whole genome shotgun (WGS) entry which is preliminary data.</text>
</comment>
<dbReference type="AlphaFoldDB" id="A0A9P3CSF9"/>
<evidence type="ECO:0000313" key="2">
    <source>
        <dbReference type="Proteomes" id="UP000825890"/>
    </source>
</evidence>
<dbReference type="InterPro" id="IPR036047">
    <property type="entry name" value="F-box-like_dom_sf"/>
</dbReference>
<name>A0A9P3CSF9_9PEZI</name>
<organism evidence="1 2">
    <name type="scientific">Cercospora kikuchii</name>
    <dbReference type="NCBI Taxonomy" id="84275"/>
    <lineage>
        <taxon>Eukaryota</taxon>
        <taxon>Fungi</taxon>
        <taxon>Dikarya</taxon>
        <taxon>Ascomycota</taxon>
        <taxon>Pezizomycotina</taxon>
        <taxon>Dothideomycetes</taxon>
        <taxon>Dothideomycetidae</taxon>
        <taxon>Mycosphaerellales</taxon>
        <taxon>Mycosphaerellaceae</taxon>
        <taxon>Cercospora</taxon>
    </lineage>
</organism>
<evidence type="ECO:0008006" key="3">
    <source>
        <dbReference type="Google" id="ProtNLM"/>
    </source>
</evidence>
<proteinExistence type="predicted"/>
<dbReference type="OrthoDB" id="3650588at2759"/>
<dbReference type="SUPFAM" id="SSF81383">
    <property type="entry name" value="F-box domain"/>
    <property type="match status" value="1"/>
</dbReference>
<dbReference type="RefSeq" id="XP_044662964.1">
    <property type="nucleotide sequence ID" value="XM_044807029.1"/>
</dbReference>
<sequence>MAAATTVFDTAELLEAILLQLPLVDILRAQRINRSFQDSIKKSPSLQRALFLKPYSDFTAKLIGCEPLNAKECPLRETCDQSSVTLSSTDDAFKLNWVQSKSGKHCGIVLNPFLPSFNVIGLTRMNDHFGFASPWACDIAASWNNMLLTQPSVENVVISTDFQSSRHWHILRSGDGVAGVTLGQLQRFLEDFRDSPYQLADIVGFHELDVIENPRACARLIAVSSTAAEVMAEIEVAVKVEQEETEEIESD</sequence>
<protein>
    <recommendedName>
        <fullName evidence="3">F-box domain-containing protein</fullName>
    </recommendedName>
</protein>
<dbReference type="Proteomes" id="UP000825890">
    <property type="component" value="Unassembled WGS sequence"/>
</dbReference>
<keyword evidence="2" id="KW-1185">Reference proteome</keyword>
<gene>
    <name evidence="1" type="ORF">CKM354_001153600</name>
</gene>
<dbReference type="EMBL" id="BOLY01000008">
    <property type="protein sequence ID" value="GIZ48477.1"/>
    <property type="molecule type" value="Genomic_DNA"/>
</dbReference>
<evidence type="ECO:0000313" key="1">
    <source>
        <dbReference type="EMBL" id="GIZ48477.1"/>
    </source>
</evidence>
<reference evidence="1 2" key="1">
    <citation type="submission" date="2021-01" db="EMBL/GenBank/DDBJ databases">
        <title>Cercospora kikuchii MAFF 305040 whole genome shotgun sequence.</title>
        <authorList>
            <person name="Kashiwa T."/>
            <person name="Suzuki T."/>
        </authorList>
    </citation>
    <scope>NUCLEOTIDE SEQUENCE [LARGE SCALE GENOMIC DNA]</scope>
    <source>
        <strain evidence="1 2">MAFF 305040</strain>
    </source>
</reference>
<dbReference type="GeneID" id="68297111"/>
<accession>A0A9P3CSF9</accession>